<evidence type="ECO:0000313" key="1">
    <source>
        <dbReference type="EMBL" id="TCB55582.1"/>
    </source>
</evidence>
<reference evidence="1 2" key="1">
    <citation type="submission" date="2019-02" db="EMBL/GenBank/DDBJ databases">
        <title>High diversity of culturable Acinetobacter species in natural soil and water ecosystems.</title>
        <authorList>
            <person name="Radolfova-Krizova L."/>
            <person name="Nemec A."/>
        </authorList>
    </citation>
    <scope>NUCLEOTIDE SEQUENCE [LARGE SCALE GENOMIC DNA]</scope>
    <source>
        <strain evidence="1 2">ANC 4281</strain>
    </source>
</reference>
<name>A0A4R0EG81_9GAMM</name>
<dbReference type="EMBL" id="SJOA01000026">
    <property type="protein sequence ID" value="TCB55582.1"/>
    <property type="molecule type" value="Genomic_DNA"/>
</dbReference>
<evidence type="ECO:0000313" key="2">
    <source>
        <dbReference type="Proteomes" id="UP000291380"/>
    </source>
</evidence>
<dbReference type="OrthoDB" id="9960964at2"/>
<proteinExistence type="predicted"/>
<protein>
    <submittedName>
        <fullName evidence="1">Uncharacterized protein</fullName>
    </submittedName>
</protein>
<dbReference type="RefSeq" id="WP_131272027.1">
    <property type="nucleotide sequence ID" value="NZ_SJOA01000026.1"/>
</dbReference>
<organism evidence="1 2">
    <name type="scientific">Acinetobacter terrae</name>
    <dbReference type="NCBI Taxonomy" id="2731247"/>
    <lineage>
        <taxon>Bacteria</taxon>
        <taxon>Pseudomonadati</taxon>
        <taxon>Pseudomonadota</taxon>
        <taxon>Gammaproteobacteria</taxon>
        <taxon>Moraxellales</taxon>
        <taxon>Moraxellaceae</taxon>
        <taxon>Acinetobacter</taxon>
        <taxon>Acinetobacter Taxon 24</taxon>
    </lineage>
</organism>
<sequence>MKNGQYLNSETINYESDYWEVSEISAESKTRYSWTDDKDETKTFPSYSDAMTYLAKRSKQSFFKGAEIK</sequence>
<dbReference type="AlphaFoldDB" id="A0A4R0EG81"/>
<accession>A0A4R0EG81</accession>
<comment type="caution">
    <text evidence="1">The sequence shown here is derived from an EMBL/GenBank/DDBJ whole genome shotgun (WGS) entry which is preliminary data.</text>
</comment>
<gene>
    <name evidence="1" type="ORF">E0H85_14985</name>
</gene>
<dbReference type="Proteomes" id="UP000291380">
    <property type="component" value="Unassembled WGS sequence"/>
</dbReference>